<evidence type="ECO:0000256" key="3">
    <source>
        <dbReference type="ARBA" id="ARBA00022801"/>
    </source>
</evidence>
<feature type="domain" description="Ubiquitin-like protease family profile" evidence="4">
    <location>
        <begin position="1"/>
        <end position="86"/>
    </location>
</feature>
<dbReference type="GO" id="GO:0019783">
    <property type="term" value="F:ubiquitin-like protein peptidase activity"/>
    <property type="evidence" value="ECO:0007669"/>
    <property type="project" value="UniProtKB-ARBA"/>
</dbReference>
<proteinExistence type="inferred from homology"/>
<gene>
    <name evidence="5" type="ORF">T440DRAFT_368815</name>
</gene>
<feature type="non-terminal residue" evidence="5">
    <location>
        <position position="1"/>
    </location>
</feature>
<dbReference type="AlphaFoldDB" id="A0A6A7BFC1"/>
<feature type="non-terminal residue" evidence="5">
    <location>
        <position position="86"/>
    </location>
</feature>
<protein>
    <recommendedName>
        <fullName evidence="4">Ubiquitin-like protease family profile domain-containing protein</fullName>
    </recommendedName>
</protein>
<organism evidence="5 6">
    <name type="scientific">Plenodomus tracheiphilus IPT5</name>
    <dbReference type="NCBI Taxonomy" id="1408161"/>
    <lineage>
        <taxon>Eukaryota</taxon>
        <taxon>Fungi</taxon>
        <taxon>Dikarya</taxon>
        <taxon>Ascomycota</taxon>
        <taxon>Pezizomycotina</taxon>
        <taxon>Dothideomycetes</taxon>
        <taxon>Pleosporomycetidae</taxon>
        <taxon>Pleosporales</taxon>
        <taxon>Pleosporineae</taxon>
        <taxon>Leptosphaeriaceae</taxon>
        <taxon>Plenodomus</taxon>
    </lineage>
</organism>
<accession>A0A6A7BFC1</accession>
<keyword evidence="3" id="KW-0378">Hydrolase</keyword>
<dbReference type="InterPro" id="IPR038765">
    <property type="entry name" value="Papain-like_cys_pep_sf"/>
</dbReference>
<dbReference type="Pfam" id="PF02902">
    <property type="entry name" value="Peptidase_C48"/>
    <property type="match status" value="1"/>
</dbReference>
<dbReference type="GO" id="GO:0006508">
    <property type="term" value="P:proteolysis"/>
    <property type="evidence" value="ECO:0007669"/>
    <property type="project" value="UniProtKB-KW"/>
</dbReference>
<evidence type="ECO:0000313" key="5">
    <source>
        <dbReference type="EMBL" id="KAF2854053.1"/>
    </source>
</evidence>
<keyword evidence="2" id="KW-0645">Protease</keyword>
<evidence type="ECO:0000256" key="1">
    <source>
        <dbReference type="ARBA" id="ARBA00005234"/>
    </source>
</evidence>
<dbReference type="Gene3D" id="3.40.395.10">
    <property type="entry name" value="Adenoviral Proteinase, Chain A"/>
    <property type="match status" value="1"/>
</dbReference>
<comment type="similarity">
    <text evidence="1">Belongs to the peptidase C48 family.</text>
</comment>
<keyword evidence="6" id="KW-1185">Reference proteome</keyword>
<reference evidence="5" key="1">
    <citation type="submission" date="2020-01" db="EMBL/GenBank/DDBJ databases">
        <authorList>
            <consortium name="DOE Joint Genome Institute"/>
            <person name="Haridas S."/>
            <person name="Albert R."/>
            <person name="Binder M."/>
            <person name="Bloem J."/>
            <person name="Labutti K."/>
            <person name="Salamov A."/>
            <person name="Andreopoulos B."/>
            <person name="Baker S.E."/>
            <person name="Barry K."/>
            <person name="Bills G."/>
            <person name="Bluhm B.H."/>
            <person name="Cannon C."/>
            <person name="Castanera R."/>
            <person name="Culley D.E."/>
            <person name="Daum C."/>
            <person name="Ezra D."/>
            <person name="Gonzalez J.B."/>
            <person name="Henrissat B."/>
            <person name="Kuo A."/>
            <person name="Liang C."/>
            <person name="Lipzen A."/>
            <person name="Lutzoni F."/>
            <person name="Magnuson J."/>
            <person name="Mondo S."/>
            <person name="Nolan M."/>
            <person name="Ohm R."/>
            <person name="Pangilinan J."/>
            <person name="Park H.-J."/>
            <person name="Ramirez L."/>
            <person name="Alfaro M."/>
            <person name="Sun H."/>
            <person name="Tritt A."/>
            <person name="Yoshinaga Y."/>
            <person name="Zwiers L.-H."/>
            <person name="Turgeon B.G."/>
            <person name="Goodwin S.B."/>
            <person name="Spatafora J.W."/>
            <person name="Crous P.W."/>
            <person name="Grigoriev I.V."/>
        </authorList>
    </citation>
    <scope>NUCLEOTIDE SEQUENCE</scope>
    <source>
        <strain evidence="5">IPT5</strain>
    </source>
</reference>
<evidence type="ECO:0000313" key="6">
    <source>
        <dbReference type="Proteomes" id="UP000799423"/>
    </source>
</evidence>
<evidence type="ECO:0000259" key="4">
    <source>
        <dbReference type="PROSITE" id="PS50600"/>
    </source>
</evidence>
<name>A0A6A7BFC1_9PLEO</name>
<dbReference type="SUPFAM" id="SSF54001">
    <property type="entry name" value="Cysteine proteinases"/>
    <property type="match status" value="1"/>
</dbReference>
<sequence>DPFTHDRTHLTSKSYIFLPLNNAFGSTETNPHQQPTGTHWSLLALDLPHKHAHYYDSLSVSCPSRSNTAFLTALGVLTILRQNIAE</sequence>
<dbReference type="PROSITE" id="PS50600">
    <property type="entry name" value="ULP_PROTEASE"/>
    <property type="match status" value="1"/>
</dbReference>
<dbReference type="Proteomes" id="UP000799423">
    <property type="component" value="Unassembled WGS sequence"/>
</dbReference>
<dbReference type="InterPro" id="IPR003653">
    <property type="entry name" value="Peptidase_C48_C"/>
</dbReference>
<dbReference type="OrthoDB" id="3687719at2759"/>
<dbReference type="GO" id="GO:0008234">
    <property type="term" value="F:cysteine-type peptidase activity"/>
    <property type="evidence" value="ECO:0007669"/>
    <property type="project" value="InterPro"/>
</dbReference>
<evidence type="ECO:0000256" key="2">
    <source>
        <dbReference type="ARBA" id="ARBA00022670"/>
    </source>
</evidence>
<dbReference type="EMBL" id="MU006293">
    <property type="protein sequence ID" value="KAF2854053.1"/>
    <property type="molecule type" value="Genomic_DNA"/>
</dbReference>